<keyword evidence="3" id="KW-1185">Reference proteome</keyword>
<sequence>MSCIYPALLLQPGTLSTGSVVPWTNHALSGVLKWRKRQCSLDSIRKLIQQRQMRSPRGKTRPARHQHQHNPATHSLCGQISYLKLGTCTQALVSC</sequence>
<dbReference type="Proteomes" id="UP000241462">
    <property type="component" value="Unassembled WGS sequence"/>
</dbReference>
<name>A0A2T3AE67_9PEZI</name>
<feature type="region of interest" description="Disordered" evidence="1">
    <location>
        <begin position="50"/>
        <end position="71"/>
    </location>
</feature>
<dbReference type="AlphaFoldDB" id="A0A2T3AE67"/>
<feature type="compositionally biased region" description="Basic residues" evidence="1">
    <location>
        <begin position="54"/>
        <end position="68"/>
    </location>
</feature>
<dbReference type="EMBL" id="KZ678403">
    <property type="protein sequence ID" value="PSR93925.1"/>
    <property type="molecule type" value="Genomic_DNA"/>
</dbReference>
<accession>A0A2T3AE67</accession>
<gene>
    <name evidence="2" type="ORF">BD289DRAFT_428278</name>
</gene>
<dbReference type="InParanoid" id="A0A2T3AE67"/>
<evidence type="ECO:0000256" key="1">
    <source>
        <dbReference type="SAM" id="MobiDB-lite"/>
    </source>
</evidence>
<reference evidence="2 3" key="1">
    <citation type="journal article" date="2018" name="Mycol. Prog.">
        <title>Coniella lustricola, a new species from submerged detritus.</title>
        <authorList>
            <person name="Raudabaugh D.B."/>
            <person name="Iturriaga T."/>
            <person name="Carver A."/>
            <person name="Mondo S."/>
            <person name="Pangilinan J."/>
            <person name="Lipzen A."/>
            <person name="He G."/>
            <person name="Amirebrahimi M."/>
            <person name="Grigoriev I.V."/>
            <person name="Miller A.N."/>
        </authorList>
    </citation>
    <scope>NUCLEOTIDE SEQUENCE [LARGE SCALE GENOMIC DNA]</scope>
    <source>
        <strain evidence="2 3">B22-T-1</strain>
    </source>
</reference>
<organism evidence="2 3">
    <name type="scientific">Coniella lustricola</name>
    <dbReference type="NCBI Taxonomy" id="2025994"/>
    <lineage>
        <taxon>Eukaryota</taxon>
        <taxon>Fungi</taxon>
        <taxon>Dikarya</taxon>
        <taxon>Ascomycota</taxon>
        <taxon>Pezizomycotina</taxon>
        <taxon>Sordariomycetes</taxon>
        <taxon>Sordariomycetidae</taxon>
        <taxon>Diaporthales</taxon>
        <taxon>Schizoparmaceae</taxon>
        <taxon>Coniella</taxon>
    </lineage>
</organism>
<proteinExistence type="predicted"/>
<evidence type="ECO:0000313" key="3">
    <source>
        <dbReference type="Proteomes" id="UP000241462"/>
    </source>
</evidence>
<evidence type="ECO:0000313" key="2">
    <source>
        <dbReference type="EMBL" id="PSR93925.1"/>
    </source>
</evidence>
<protein>
    <submittedName>
        <fullName evidence="2">Uncharacterized protein</fullName>
    </submittedName>
</protein>